<accession>A0ABS2S489</accession>
<gene>
    <name evidence="1" type="ORF">JOE68_001374</name>
</gene>
<keyword evidence="2" id="KW-1185">Reference proteome</keyword>
<evidence type="ECO:0000313" key="2">
    <source>
        <dbReference type="Proteomes" id="UP001195724"/>
    </source>
</evidence>
<reference evidence="1 2" key="1">
    <citation type="submission" date="2021-01" db="EMBL/GenBank/DDBJ databases">
        <title>Sequencing the genomes of 1000 actinobacteria strains.</title>
        <authorList>
            <person name="Klenk H.-P."/>
        </authorList>
    </citation>
    <scope>NUCLEOTIDE SEQUENCE [LARGE SCALE GENOMIC DNA]</scope>
    <source>
        <strain evidence="1 2">DSM 44581</strain>
    </source>
</reference>
<protein>
    <submittedName>
        <fullName evidence="1">Uncharacterized protein</fullName>
    </submittedName>
</protein>
<dbReference type="EMBL" id="JAFBCL010000001">
    <property type="protein sequence ID" value="MBM7810509.1"/>
    <property type="molecule type" value="Genomic_DNA"/>
</dbReference>
<dbReference type="Proteomes" id="UP001195724">
    <property type="component" value="Unassembled WGS sequence"/>
</dbReference>
<comment type="caution">
    <text evidence="1">The sequence shown here is derived from an EMBL/GenBank/DDBJ whole genome shotgun (WGS) entry which is preliminary data.</text>
</comment>
<evidence type="ECO:0000313" key="1">
    <source>
        <dbReference type="EMBL" id="MBM7810509.1"/>
    </source>
</evidence>
<sequence>MLGAPFADRYLFKEWSSIIVSVTGHERQSVLAT</sequence>
<proteinExistence type="predicted"/>
<name>A0ABS2S489_9PSEU</name>
<organism evidence="1 2">
    <name type="scientific">Saccharothrix algeriensis</name>
    <dbReference type="NCBI Taxonomy" id="173560"/>
    <lineage>
        <taxon>Bacteria</taxon>
        <taxon>Bacillati</taxon>
        <taxon>Actinomycetota</taxon>
        <taxon>Actinomycetes</taxon>
        <taxon>Pseudonocardiales</taxon>
        <taxon>Pseudonocardiaceae</taxon>
        <taxon>Saccharothrix</taxon>
    </lineage>
</organism>